<dbReference type="PANTHER" id="PTHR42681">
    <property type="entry name" value="MALONYL-COA-ACYL CARRIER PROTEIN TRANSACYLASE, MITOCHONDRIAL"/>
    <property type="match status" value="1"/>
</dbReference>
<dbReference type="AlphaFoldDB" id="A0A4D6XTP2"/>
<dbReference type="Gene3D" id="3.30.70.250">
    <property type="entry name" value="Malonyl-CoA ACP transacylase, ACP-binding"/>
    <property type="match status" value="1"/>
</dbReference>
<dbReference type="Pfam" id="PF00698">
    <property type="entry name" value="Acyl_transf_1"/>
    <property type="match status" value="1"/>
</dbReference>
<organism evidence="6 7">
    <name type="scientific">Buchnera aphidicola</name>
    <name type="common">Brachycaudus cardui</name>
    <dbReference type="NCBI Taxonomy" id="557993"/>
    <lineage>
        <taxon>Bacteria</taxon>
        <taxon>Pseudomonadati</taxon>
        <taxon>Pseudomonadota</taxon>
        <taxon>Gammaproteobacteria</taxon>
        <taxon>Enterobacterales</taxon>
        <taxon>Erwiniaceae</taxon>
        <taxon>Buchnera</taxon>
    </lineage>
</organism>
<evidence type="ECO:0000259" key="5">
    <source>
        <dbReference type="Pfam" id="PF00698"/>
    </source>
</evidence>
<dbReference type="EMBL" id="CP034879">
    <property type="protein sequence ID" value="QCI20486.1"/>
    <property type="molecule type" value="Genomic_DNA"/>
</dbReference>
<evidence type="ECO:0000313" key="7">
    <source>
        <dbReference type="Proteomes" id="UP000298594"/>
    </source>
</evidence>
<dbReference type="InterPro" id="IPR001227">
    <property type="entry name" value="Ac_transferase_dom_sf"/>
</dbReference>
<evidence type="ECO:0000256" key="1">
    <source>
        <dbReference type="ARBA" id="ARBA00013258"/>
    </source>
</evidence>
<feature type="domain" description="Malonyl-CoA:ACP transacylase (MAT)" evidence="5">
    <location>
        <begin position="10"/>
        <end position="140"/>
    </location>
</feature>
<gene>
    <name evidence="6" type="ORF">D9V67_01795</name>
</gene>
<dbReference type="GO" id="GO:0004314">
    <property type="term" value="F:[acyl-carrier-protein] S-malonyltransferase activity"/>
    <property type="evidence" value="ECO:0007669"/>
    <property type="project" value="UniProtKB-EC"/>
</dbReference>
<dbReference type="PANTHER" id="PTHR42681:SF1">
    <property type="entry name" value="MALONYL-COA-ACYL CARRIER PROTEIN TRANSACYLASE, MITOCHONDRIAL"/>
    <property type="match status" value="1"/>
</dbReference>
<dbReference type="GO" id="GO:0005829">
    <property type="term" value="C:cytosol"/>
    <property type="evidence" value="ECO:0007669"/>
    <property type="project" value="TreeGrafter"/>
</dbReference>
<dbReference type="RefSeq" id="WP_158359547.1">
    <property type="nucleotide sequence ID" value="NZ_CP034879.1"/>
</dbReference>
<sequence length="181" mass="20929">MYYRFSKKKIVSLASINSHNQIVISGDKSAVYKASEYCKKSGAKYILNLNINVPAHSKLMKPIAKKLKNILRMITIHAPKIPVINNVDVKYEESSKNIKHALIRQIYSTVRWKEIIELIQLKKIFTMIEIGPSKILTNLNKKNKKIIAFSTDNLKNFSKAFQKINKGINEKEEKNCINYWC</sequence>
<protein>
    <recommendedName>
        <fullName evidence="1">[acyl-carrier-protein] S-malonyltransferase</fullName>
        <ecNumber evidence="1">2.3.1.39</ecNumber>
    </recommendedName>
</protein>
<dbReference type="Proteomes" id="UP000298594">
    <property type="component" value="Chromosome"/>
</dbReference>
<name>A0A4D6XTP2_9GAMM</name>
<dbReference type="SUPFAM" id="SSF52151">
    <property type="entry name" value="FabD/lysophospholipase-like"/>
    <property type="match status" value="1"/>
</dbReference>
<dbReference type="GO" id="GO:0006633">
    <property type="term" value="P:fatty acid biosynthetic process"/>
    <property type="evidence" value="ECO:0007669"/>
    <property type="project" value="TreeGrafter"/>
</dbReference>
<comment type="catalytic activity">
    <reaction evidence="4">
        <text>holo-[ACP] + malonyl-CoA = malonyl-[ACP] + CoA</text>
        <dbReference type="Rhea" id="RHEA:41792"/>
        <dbReference type="Rhea" id="RHEA-COMP:9623"/>
        <dbReference type="Rhea" id="RHEA-COMP:9685"/>
        <dbReference type="ChEBI" id="CHEBI:57287"/>
        <dbReference type="ChEBI" id="CHEBI:57384"/>
        <dbReference type="ChEBI" id="CHEBI:64479"/>
        <dbReference type="ChEBI" id="CHEBI:78449"/>
        <dbReference type="EC" id="2.3.1.39"/>
    </reaction>
</comment>
<evidence type="ECO:0000256" key="4">
    <source>
        <dbReference type="ARBA" id="ARBA00048462"/>
    </source>
</evidence>
<accession>A0A4D6XTP2</accession>
<dbReference type="InterPro" id="IPR016035">
    <property type="entry name" value="Acyl_Trfase/lysoPLipase"/>
</dbReference>
<reference evidence="6 7" key="1">
    <citation type="submission" date="2018-12" db="EMBL/GenBank/DDBJ databases">
        <authorList>
            <person name="Chong R.A."/>
        </authorList>
    </citation>
    <scope>NUCLEOTIDE SEQUENCE [LARGE SCALE GENOMIC DNA]</scope>
    <source>
        <strain evidence="6 7">Bca</strain>
    </source>
</reference>
<evidence type="ECO:0000313" key="6">
    <source>
        <dbReference type="EMBL" id="QCI20486.1"/>
    </source>
</evidence>
<proteinExistence type="predicted"/>
<dbReference type="InterPro" id="IPR050858">
    <property type="entry name" value="Mal-CoA-ACP_Trans/PKS_FabD"/>
</dbReference>
<dbReference type="Gene3D" id="3.40.366.10">
    <property type="entry name" value="Malonyl-Coenzyme A Acyl Carrier Protein, domain 2"/>
    <property type="match status" value="1"/>
</dbReference>
<dbReference type="InterPro" id="IPR014043">
    <property type="entry name" value="Acyl_transferase_dom"/>
</dbReference>
<dbReference type="OrthoDB" id="9808564at2"/>
<reference evidence="6 7" key="2">
    <citation type="submission" date="2019-05" db="EMBL/GenBank/DDBJ databases">
        <title>Genome evolution of the obligate endosymbiont Buchnera aphidicola.</title>
        <authorList>
            <person name="Moran N.A."/>
        </authorList>
    </citation>
    <scope>NUCLEOTIDE SEQUENCE [LARGE SCALE GENOMIC DNA]</scope>
    <source>
        <strain evidence="6 7">Bca</strain>
    </source>
</reference>
<evidence type="ECO:0000256" key="2">
    <source>
        <dbReference type="ARBA" id="ARBA00022679"/>
    </source>
</evidence>
<keyword evidence="3" id="KW-0012">Acyltransferase</keyword>
<keyword evidence="2 6" id="KW-0808">Transferase</keyword>
<evidence type="ECO:0000256" key="3">
    <source>
        <dbReference type="ARBA" id="ARBA00023315"/>
    </source>
</evidence>
<dbReference type="EC" id="2.3.1.39" evidence="1"/>